<dbReference type="GO" id="GO:0004300">
    <property type="term" value="F:enoyl-CoA hydratase activity"/>
    <property type="evidence" value="ECO:0007669"/>
    <property type="project" value="TreeGrafter"/>
</dbReference>
<organism evidence="3 4">
    <name type="scientific">Allacma fusca</name>
    <dbReference type="NCBI Taxonomy" id="39272"/>
    <lineage>
        <taxon>Eukaryota</taxon>
        <taxon>Metazoa</taxon>
        <taxon>Ecdysozoa</taxon>
        <taxon>Arthropoda</taxon>
        <taxon>Hexapoda</taxon>
        <taxon>Collembola</taxon>
        <taxon>Symphypleona</taxon>
        <taxon>Sminthuridae</taxon>
        <taxon>Allacma</taxon>
    </lineage>
</organism>
<sequence>QAKVSNQVEVVDVLDRKTGSQYIFRTVGSDEKGKLYTSEGSAFISGDGNFGGQPRTDKPVAKTMPRPNEPPDAILEYKVGLDQPALYRLTGDYNPLHIDPAFAKLARFDRTITHGNCMLGIAAQ</sequence>
<feature type="region of interest" description="Disordered" evidence="1">
    <location>
        <begin position="45"/>
        <end position="69"/>
    </location>
</feature>
<gene>
    <name evidence="3" type="ORF">AFUS01_LOCUS35847</name>
</gene>
<feature type="non-terminal residue" evidence="3">
    <location>
        <position position="1"/>
    </location>
</feature>
<evidence type="ECO:0000313" key="4">
    <source>
        <dbReference type="Proteomes" id="UP000708208"/>
    </source>
</evidence>
<dbReference type="GO" id="GO:0005777">
    <property type="term" value="C:peroxisome"/>
    <property type="evidence" value="ECO:0007669"/>
    <property type="project" value="TreeGrafter"/>
</dbReference>
<dbReference type="Proteomes" id="UP000708208">
    <property type="component" value="Unassembled WGS sequence"/>
</dbReference>
<dbReference type="PANTHER" id="PTHR13078">
    <property type="entry name" value="PEROXISOMAL MULTIFUNCTIONAL ENZYME TYPE 2-RELATED"/>
    <property type="match status" value="1"/>
</dbReference>
<proteinExistence type="predicted"/>
<dbReference type="AlphaFoldDB" id="A0A8J2LM52"/>
<comment type="caution">
    <text evidence="3">The sequence shown here is derived from an EMBL/GenBank/DDBJ whole genome shotgun (WGS) entry which is preliminary data.</text>
</comment>
<keyword evidence="4" id="KW-1185">Reference proteome</keyword>
<dbReference type="Pfam" id="PF01575">
    <property type="entry name" value="MaoC_dehydratas"/>
    <property type="match status" value="1"/>
</dbReference>
<accession>A0A8J2LM52</accession>
<protein>
    <recommendedName>
        <fullName evidence="2">MaoC-like domain-containing protein</fullName>
    </recommendedName>
</protein>
<reference evidence="3" key="1">
    <citation type="submission" date="2021-06" db="EMBL/GenBank/DDBJ databases">
        <authorList>
            <person name="Hodson N. C."/>
            <person name="Mongue J. A."/>
            <person name="Jaron S. K."/>
        </authorList>
    </citation>
    <scope>NUCLEOTIDE SEQUENCE</scope>
</reference>
<dbReference type="InterPro" id="IPR002539">
    <property type="entry name" value="MaoC-like_dom"/>
</dbReference>
<dbReference type="GO" id="GO:0003857">
    <property type="term" value="F:(3S)-3-hydroxyacyl-CoA dehydrogenase (NAD+) activity"/>
    <property type="evidence" value="ECO:0007669"/>
    <property type="project" value="TreeGrafter"/>
</dbReference>
<dbReference type="GO" id="GO:0006635">
    <property type="term" value="P:fatty acid beta-oxidation"/>
    <property type="evidence" value="ECO:0007669"/>
    <property type="project" value="TreeGrafter"/>
</dbReference>
<evidence type="ECO:0000256" key="1">
    <source>
        <dbReference type="SAM" id="MobiDB-lite"/>
    </source>
</evidence>
<dbReference type="PANTHER" id="PTHR13078:SF56">
    <property type="entry name" value="PEROXISOMAL MULTIFUNCTIONAL ENZYME TYPE 2"/>
    <property type="match status" value="1"/>
</dbReference>
<name>A0A8J2LM52_9HEXA</name>
<dbReference type="EMBL" id="CAJVCH010537402">
    <property type="protein sequence ID" value="CAG7825754.1"/>
    <property type="molecule type" value="Genomic_DNA"/>
</dbReference>
<dbReference type="OrthoDB" id="3592703at2759"/>
<feature type="non-terminal residue" evidence="3">
    <location>
        <position position="124"/>
    </location>
</feature>
<evidence type="ECO:0000313" key="3">
    <source>
        <dbReference type="EMBL" id="CAG7825754.1"/>
    </source>
</evidence>
<feature type="domain" description="MaoC-like" evidence="2">
    <location>
        <begin position="66"/>
        <end position="123"/>
    </location>
</feature>
<dbReference type="GO" id="GO:0044594">
    <property type="term" value="F:17-beta-hydroxysteroid dehydrogenase (NAD+) activity"/>
    <property type="evidence" value="ECO:0007669"/>
    <property type="project" value="TreeGrafter"/>
</dbReference>
<evidence type="ECO:0000259" key="2">
    <source>
        <dbReference type="Pfam" id="PF01575"/>
    </source>
</evidence>